<keyword evidence="15" id="KW-1185">Reference proteome</keyword>
<keyword evidence="6" id="KW-0560">Oxidoreductase</keyword>
<dbReference type="GO" id="GO:0008810">
    <property type="term" value="F:cellulase activity"/>
    <property type="evidence" value="ECO:0007669"/>
    <property type="project" value="UniProtKB-UniRule"/>
</dbReference>
<dbReference type="EMBL" id="MU001493">
    <property type="protein sequence ID" value="KAF2450832.1"/>
    <property type="molecule type" value="Genomic_DNA"/>
</dbReference>
<keyword evidence="10" id="KW-0624">Polysaccharide degradation</keyword>
<evidence type="ECO:0000256" key="12">
    <source>
        <dbReference type="SAM" id="SignalP"/>
    </source>
</evidence>
<dbReference type="CDD" id="cd21175">
    <property type="entry name" value="LPMO_AA9"/>
    <property type="match status" value="1"/>
</dbReference>
<proteinExistence type="predicted"/>
<dbReference type="InterPro" id="IPR035971">
    <property type="entry name" value="CBD_sf"/>
</dbReference>
<keyword evidence="5 12" id="KW-0732">Signal</keyword>
<dbReference type="PROSITE" id="PS51164">
    <property type="entry name" value="CBM1_2"/>
    <property type="match status" value="1"/>
</dbReference>
<protein>
    <recommendedName>
        <fullName evidence="10">AA9 family lytic polysaccharide monooxygenase</fullName>
        <ecNumber evidence="10">1.14.99.56</ecNumber>
    </recommendedName>
    <alternativeName>
        <fullName evidence="10">Endo-beta-1,4-glucanase</fullName>
    </alternativeName>
    <alternativeName>
        <fullName evidence="10">Glycosyl hydrolase 61 family protein</fullName>
    </alternativeName>
</protein>
<dbReference type="PROSITE" id="PS00562">
    <property type="entry name" value="CBM1_1"/>
    <property type="match status" value="1"/>
</dbReference>
<keyword evidence="10" id="KW-0119">Carbohydrate metabolism</keyword>
<dbReference type="InterPro" id="IPR000254">
    <property type="entry name" value="CBD"/>
</dbReference>
<feature type="compositionally biased region" description="Low complexity" evidence="11">
    <location>
        <begin position="231"/>
        <end position="246"/>
    </location>
</feature>
<dbReference type="SUPFAM" id="SSF57180">
    <property type="entry name" value="Cellulose-binding domain"/>
    <property type="match status" value="1"/>
</dbReference>
<organism evidence="14 15">
    <name type="scientific">Karstenula rhodostoma CBS 690.94</name>
    <dbReference type="NCBI Taxonomy" id="1392251"/>
    <lineage>
        <taxon>Eukaryota</taxon>
        <taxon>Fungi</taxon>
        <taxon>Dikarya</taxon>
        <taxon>Ascomycota</taxon>
        <taxon>Pezizomycotina</taxon>
        <taxon>Dothideomycetes</taxon>
        <taxon>Pleosporomycetidae</taxon>
        <taxon>Pleosporales</taxon>
        <taxon>Massarineae</taxon>
        <taxon>Didymosphaeriaceae</taxon>
        <taxon>Karstenula</taxon>
    </lineage>
</organism>
<comment type="function">
    <text evidence="10">Lytic polysaccharide monooxygenase (LMPO) that depolymerizes crystalline and amorphous polysaccharides via the oxidation of scissile alpha- or beta-(1-4)-glycosidic bonds, yielding C1 and/or C4 oxidation products. Catalysis by LPMOs requires the reduction of the active-site copper from Cu(II) to Cu(I) by a reducing agent and H(2)O(2) or O(2) as a cosubstrate.</text>
</comment>
<accession>A0A9P4UJ03</accession>
<evidence type="ECO:0000256" key="11">
    <source>
        <dbReference type="SAM" id="MobiDB-lite"/>
    </source>
</evidence>
<evidence type="ECO:0000256" key="6">
    <source>
        <dbReference type="ARBA" id="ARBA00023002"/>
    </source>
</evidence>
<dbReference type="Pfam" id="PF03443">
    <property type="entry name" value="AA9"/>
    <property type="match status" value="1"/>
</dbReference>
<comment type="catalytic activity">
    <reaction evidence="10">
        <text>[(1-&gt;4)-beta-D-glucosyl]n+m + reduced acceptor + O2 = 4-dehydro-beta-D-glucosyl-[(1-&gt;4)-beta-D-glucosyl]n-1 + [(1-&gt;4)-beta-D-glucosyl]m + acceptor + H2O.</text>
        <dbReference type="EC" id="1.14.99.56"/>
    </reaction>
</comment>
<evidence type="ECO:0000256" key="4">
    <source>
        <dbReference type="ARBA" id="ARBA00022723"/>
    </source>
</evidence>
<dbReference type="EC" id="1.14.99.56" evidence="10"/>
<dbReference type="OrthoDB" id="4849160at2759"/>
<dbReference type="GO" id="GO:0005576">
    <property type="term" value="C:extracellular region"/>
    <property type="evidence" value="ECO:0007669"/>
    <property type="project" value="UniProtKB-SubCell"/>
</dbReference>
<dbReference type="PANTHER" id="PTHR33353">
    <property type="entry name" value="PUTATIVE (AFU_ORTHOLOGUE AFUA_1G12560)-RELATED"/>
    <property type="match status" value="1"/>
</dbReference>
<evidence type="ECO:0000256" key="7">
    <source>
        <dbReference type="ARBA" id="ARBA00023008"/>
    </source>
</evidence>
<dbReference type="InterPro" id="IPR049892">
    <property type="entry name" value="AA9"/>
</dbReference>
<dbReference type="GO" id="GO:0046872">
    <property type="term" value="F:metal ion binding"/>
    <property type="evidence" value="ECO:0007669"/>
    <property type="project" value="UniProtKB-KW"/>
</dbReference>
<evidence type="ECO:0000256" key="1">
    <source>
        <dbReference type="ARBA" id="ARBA00001973"/>
    </source>
</evidence>
<evidence type="ECO:0000256" key="5">
    <source>
        <dbReference type="ARBA" id="ARBA00022729"/>
    </source>
</evidence>
<feature type="chain" id="PRO_5040158446" description="AA9 family lytic polysaccharide monooxygenase" evidence="12">
    <location>
        <begin position="18"/>
        <end position="398"/>
    </location>
</feature>
<keyword evidence="8" id="KW-0503">Monooxygenase</keyword>
<evidence type="ECO:0000256" key="2">
    <source>
        <dbReference type="ARBA" id="ARBA00004613"/>
    </source>
</evidence>
<dbReference type="Pfam" id="PF00734">
    <property type="entry name" value="CBM_1"/>
    <property type="match status" value="1"/>
</dbReference>
<dbReference type="GO" id="GO:0004497">
    <property type="term" value="F:monooxygenase activity"/>
    <property type="evidence" value="ECO:0007669"/>
    <property type="project" value="UniProtKB-KW"/>
</dbReference>
<dbReference type="PANTHER" id="PTHR33353:SF1">
    <property type="entry name" value="ENDO-BETA-1,4-GLUCANASE D"/>
    <property type="match status" value="1"/>
</dbReference>
<sequence length="398" mass="39904">MFSKTILVSSLIAAVSAHQNFHQFWVNDETPGYQVGIRMPPSNSPVTDVKSEDIACNVNGQTGVADTVAASEGDSIKVQWDQSGHPGPITHMLFGPVDSAKAATGVGSWFKIDELDNVDGKWANEIMGANNMTHEFKLPTGLPSGEYLLRSEMLALHGAQTVGGAQFYVGCAQLKITGTGSDGACGPTIELPGAYNEEDPNIYIPNVYNGFDATNYTAPGGPVGSCGGSGSTTPSPSKPASNSTTPATSAAVASSVVATTASLASSVAVSSVAAISSAPVVSAPVASVTAVSGGNNTASAPVASVTAAPGGNNTASALPSLVFPSTLQTSVIAAPSTFQTSVIAAPTNGTAPSAPGSTGTVGTVKKYGQCGGKTYVGATSCVTGSTCTVMNDYYSQCI</sequence>
<dbReference type="GO" id="GO:0030245">
    <property type="term" value="P:cellulose catabolic process"/>
    <property type="evidence" value="ECO:0007669"/>
    <property type="project" value="UniProtKB-UniRule"/>
</dbReference>
<keyword evidence="7" id="KW-0186">Copper</keyword>
<dbReference type="AlphaFoldDB" id="A0A9P4UJ03"/>
<comment type="domain">
    <text evidence="10">Has a modular structure: an endo-beta-1,4-glucanase catalytic module at the N-terminus, a linker rich in serines and threonines, and a C-terminal carbohydrate-binding module (CBM).</text>
</comment>
<comment type="subcellular location">
    <subcellularLocation>
        <location evidence="2 10">Secreted</location>
    </subcellularLocation>
</comment>
<dbReference type="Gene3D" id="2.70.50.70">
    <property type="match status" value="1"/>
</dbReference>
<evidence type="ECO:0000313" key="14">
    <source>
        <dbReference type="EMBL" id="KAF2450832.1"/>
    </source>
</evidence>
<evidence type="ECO:0000256" key="3">
    <source>
        <dbReference type="ARBA" id="ARBA00022525"/>
    </source>
</evidence>
<keyword evidence="10" id="KW-0136">Cellulose degradation</keyword>
<keyword evidence="9 10" id="KW-1015">Disulfide bond</keyword>
<feature type="domain" description="CBM1" evidence="13">
    <location>
        <begin position="362"/>
        <end position="398"/>
    </location>
</feature>
<evidence type="ECO:0000259" key="13">
    <source>
        <dbReference type="PROSITE" id="PS51164"/>
    </source>
</evidence>
<dbReference type="InterPro" id="IPR005103">
    <property type="entry name" value="AA9_LPMO"/>
</dbReference>
<evidence type="ECO:0000313" key="15">
    <source>
        <dbReference type="Proteomes" id="UP000799764"/>
    </source>
</evidence>
<comment type="cofactor">
    <cofactor evidence="1">
        <name>Cu(2+)</name>
        <dbReference type="ChEBI" id="CHEBI:29036"/>
    </cofactor>
</comment>
<keyword evidence="4" id="KW-0479">Metal-binding</keyword>
<gene>
    <name evidence="14" type="ORF">P171DRAFT_147280</name>
</gene>
<dbReference type="Proteomes" id="UP000799764">
    <property type="component" value="Unassembled WGS sequence"/>
</dbReference>
<evidence type="ECO:0000256" key="10">
    <source>
        <dbReference type="RuleBase" id="RU368122"/>
    </source>
</evidence>
<evidence type="ECO:0000256" key="8">
    <source>
        <dbReference type="ARBA" id="ARBA00023033"/>
    </source>
</evidence>
<keyword evidence="3 10" id="KW-0964">Secreted</keyword>
<feature type="signal peptide" evidence="12">
    <location>
        <begin position="1"/>
        <end position="17"/>
    </location>
</feature>
<dbReference type="SMART" id="SM00236">
    <property type="entry name" value="fCBD"/>
    <property type="match status" value="1"/>
</dbReference>
<name>A0A9P4UJ03_9PLEO</name>
<comment type="caution">
    <text evidence="14">The sequence shown here is derived from an EMBL/GenBank/DDBJ whole genome shotgun (WGS) entry which is preliminary data.</text>
</comment>
<evidence type="ECO:0000256" key="9">
    <source>
        <dbReference type="ARBA" id="ARBA00023157"/>
    </source>
</evidence>
<dbReference type="GO" id="GO:0030248">
    <property type="term" value="F:cellulose binding"/>
    <property type="evidence" value="ECO:0007669"/>
    <property type="project" value="UniProtKB-UniRule"/>
</dbReference>
<feature type="region of interest" description="Disordered" evidence="11">
    <location>
        <begin position="225"/>
        <end position="246"/>
    </location>
</feature>
<reference evidence="14" key="1">
    <citation type="journal article" date="2020" name="Stud. Mycol.">
        <title>101 Dothideomycetes genomes: a test case for predicting lifestyles and emergence of pathogens.</title>
        <authorList>
            <person name="Haridas S."/>
            <person name="Albert R."/>
            <person name="Binder M."/>
            <person name="Bloem J."/>
            <person name="Labutti K."/>
            <person name="Salamov A."/>
            <person name="Andreopoulos B."/>
            <person name="Baker S."/>
            <person name="Barry K."/>
            <person name="Bills G."/>
            <person name="Bluhm B."/>
            <person name="Cannon C."/>
            <person name="Castanera R."/>
            <person name="Culley D."/>
            <person name="Daum C."/>
            <person name="Ezra D."/>
            <person name="Gonzalez J."/>
            <person name="Henrissat B."/>
            <person name="Kuo A."/>
            <person name="Liang C."/>
            <person name="Lipzen A."/>
            <person name="Lutzoni F."/>
            <person name="Magnuson J."/>
            <person name="Mondo S."/>
            <person name="Nolan M."/>
            <person name="Ohm R."/>
            <person name="Pangilinan J."/>
            <person name="Park H.-J."/>
            <person name="Ramirez L."/>
            <person name="Alfaro M."/>
            <person name="Sun H."/>
            <person name="Tritt A."/>
            <person name="Yoshinaga Y."/>
            <person name="Zwiers L.-H."/>
            <person name="Turgeon B."/>
            <person name="Goodwin S."/>
            <person name="Spatafora J."/>
            <person name="Crous P."/>
            <person name="Grigoriev I."/>
        </authorList>
    </citation>
    <scope>NUCLEOTIDE SEQUENCE</scope>
    <source>
        <strain evidence="14">CBS 690.94</strain>
    </source>
</reference>